<dbReference type="KEGG" id="bne:DA69_12375"/>
<evidence type="ECO:0000313" key="12">
    <source>
        <dbReference type="EMBL" id="ANF55462.1"/>
    </source>
</evidence>
<sequence length="409" mass="45460">MSKPAPKKVVLAYSGGLDTSIILKWLQTEYNAEVVTFTADLGQGEELAPAKEKALKLGIKPENIFIDDLREEFVRDFVFPMFRANTVYEGQYLLGTSIARPLISKRQIEIARQVGADAVCHGATGKGNDQVRFELGYYALEPDIRVVAPWREWDFKSREALLDFAEKHQIPISKDKRGEAPFSVDANLLHSSSEGKVLEDPAVEAPEFVHQRTIAPEDAPDTPTIITIAYEKGDPVAIDGEALSPAALLTKLNQLGHDNGVGRLDMVENRFIGMKSRGVYETPGGTIMLAAHRGMESITLDRGAMHLKDELMPKYASLIYNGFWFSPEREMLQAAIDHSQQKVSGTVRVKLYKGNVTIIGRESPNSLYDQDLVTFEEGVQAYDHKDAEGFIKLNALRLRVLAKRDGQKG</sequence>
<dbReference type="GO" id="GO:0005737">
    <property type="term" value="C:cytoplasm"/>
    <property type="evidence" value="ECO:0007669"/>
    <property type="project" value="UniProtKB-SubCell"/>
</dbReference>
<evidence type="ECO:0000256" key="6">
    <source>
        <dbReference type="ARBA" id="ARBA00022605"/>
    </source>
</evidence>
<dbReference type="eggNOG" id="COG0137">
    <property type="taxonomic scope" value="Bacteria"/>
</dbReference>
<feature type="domain" description="Arginosuccinate synthase-like N-terminal" evidence="10">
    <location>
        <begin position="8"/>
        <end position="171"/>
    </location>
</feature>
<dbReference type="HAMAP" id="MF_00005">
    <property type="entry name" value="Arg_succ_synth_type1"/>
    <property type="match status" value="1"/>
</dbReference>
<comment type="similarity">
    <text evidence="9">Belongs to the argininosuccinate synthase family. Type 1 subfamily.</text>
</comment>
<comment type="subcellular location">
    <subcellularLocation>
        <location evidence="9">Cytoplasm</location>
    </subcellularLocation>
</comment>
<evidence type="ECO:0000256" key="9">
    <source>
        <dbReference type="HAMAP-Rule" id="MF_00005"/>
    </source>
</evidence>
<comment type="subunit">
    <text evidence="2 9">Homotetramer.</text>
</comment>
<keyword evidence="8 9" id="KW-0067">ATP-binding</keyword>
<feature type="binding site" evidence="9">
    <location>
        <position position="128"/>
    </location>
    <ligand>
        <name>L-citrulline</name>
        <dbReference type="ChEBI" id="CHEBI:57743"/>
    </ligand>
</feature>
<evidence type="ECO:0000256" key="1">
    <source>
        <dbReference type="ARBA" id="ARBA00004967"/>
    </source>
</evidence>
<dbReference type="FunFam" id="3.90.1260.10:FF:000007">
    <property type="entry name" value="Argininosuccinate synthase"/>
    <property type="match status" value="1"/>
</dbReference>
<dbReference type="InterPro" id="IPR024074">
    <property type="entry name" value="AS_cat/multimer_dom_body"/>
</dbReference>
<feature type="binding site" evidence="9">
    <location>
        <position position="97"/>
    </location>
    <ligand>
        <name>L-citrulline</name>
        <dbReference type="ChEBI" id="CHEBI:57743"/>
    </ligand>
</feature>
<dbReference type="RefSeq" id="WP_025976411.1">
    <property type="nucleotide sequence ID" value="NZ_CP015614.1"/>
</dbReference>
<feature type="binding site" evidence="9">
    <location>
        <position position="124"/>
    </location>
    <ligand>
        <name>L-aspartate</name>
        <dbReference type="ChEBI" id="CHEBI:29991"/>
    </ligand>
</feature>
<dbReference type="UniPathway" id="UPA00068">
    <property type="reaction ID" value="UER00113"/>
</dbReference>
<dbReference type="InterPro" id="IPR048267">
    <property type="entry name" value="Arginosuc_syn_N"/>
</dbReference>
<keyword evidence="9" id="KW-0963">Cytoplasm</keyword>
<dbReference type="Gene3D" id="1.20.5.470">
    <property type="entry name" value="Single helix bin"/>
    <property type="match status" value="1"/>
</dbReference>
<dbReference type="GO" id="GO:0000053">
    <property type="term" value="P:argininosuccinate metabolic process"/>
    <property type="evidence" value="ECO:0007669"/>
    <property type="project" value="TreeGrafter"/>
</dbReference>
<reference evidence="12 13" key="1">
    <citation type="journal article" date="2014" name="Genome Announc.">
        <title>Genome Sequence of a Promising Hydrogen-Producing Facultative Anaerobic Bacterium, Brevundimonas naejangsanensis Strain B1.</title>
        <authorList>
            <person name="Su H."/>
            <person name="Zhang T."/>
            <person name="Bao M."/>
            <person name="Jiang Y."/>
            <person name="Wang Y."/>
            <person name="Tan T."/>
        </authorList>
    </citation>
    <scope>NUCLEOTIDE SEQUENCE [LARGE SCALE GENOMIC DNA]</scope>
    <source>
        <strain evidence="12 13">B1</strain>
    </source>
</reference>
<feature type="domain" description="Arginosuccinate synthase C-terminal" evidence="11">
    <location>
        <begin position="182"/>
        <end position="400"/>
    </location>
</feature>
<feature type="binding site" evidence="9">
    <location>
        <position position="192"/>
    </location>
    <ligand>
        <name>L-citrulline</name>
        <dbReference type="ChEBI" id="CHEBI:57743"/>
    </ligand>
</feature>
<organism evidence="12 13">
    <name type="scientific">Brevundimonas naejangsanensis</name>
    <dbReference type="NCBI Taxonomy" id="588932"/>
    <lineage>
        <taxon>Bacteria</taxon>
        <taxon>Pseudomonadati</taxon>
        <taxon>Pseudomonadota</taxon>
        <taxon>Alphaproteobacteria</taxon>
        <taxon>Caulobacterales</taxon>
        <taxon>Caulobacteraceae</taxon>
        <taxon>Brevundimonas</taxon>
    </lineage>
</organism>
<accession>A0A172Y8J0</accession>
<comment type="pathway">
    <text evidence="1 9">Amino-acid biosynthesis; L-arginine biosynthesis; L-arginine from L-ornithine and carbamoyl phosphate: step 2/3.</text>
</comment>
<gene>
    <name evidence="9" type="primary">argG</name>
    <name evidence="12" type="ORF">DA69_12375</name>
</gene>
<evidence type="ECO:0000256" key="5">
    <source>
        <dbReference type="ARBA" id="ARBA00022598"/>
    </source>
</evidence>
<proteinExistence type="inferred from homology"/>
<dbReference type="InterPro" id="IPR018223">
    <property type="entry name" value="Arginosuc_synth_CS"/>
</dbReference>
<dbReference type="PANTHER" id="PTHR11587:SF2">
    <property type="entry name" value="ARGININOSUCCINATE SYNTHASE"/>
    <property type="match status" value="1"/>
</dbReference>
<evidence type="ECO:0000256" key="7">
    <source>
        <dbReference type="ARBA" id="ARBA00022741"/>
    </source>
</evidence>
<dbReference type="OrthoDB" id="9801641at2"/>
<evidence type="ECO:0000256" key="8">
    <source>
        <dbReference type="ARBA" id="ARBA00022840"/>
    </source>
</evidence>
<dbReference type="Pfam" id="PF20979">
    <property type="entry name" value="Arginosuc_syn_C"/>
    <property type="match status" value="1"/>
</dbReference>
<dbReference type="SUPFAM" id="SSF69864">
    <property type="entry name" value="Argininosuccinate synthetase, C-terminal domain"/>
    <property type="match status" value="1"/>
</dbReference>
<evidence type="ECO:0000259" key="10">
    <source>
        <dbReference type="Pfam" id="PF00764"/>
    </source>
</evidence>
<dbReference type="PANTHER" id="PTHR11587">
    <property type="entry name" value="ARGININOSUCCINATE SYNTHASE"/>
    <property type="match status" value="1"/>
</dbReference>
<name>A0A172Y8J0_9CAUL</name>
<dbReference type="InterPro" id="IPR023434">
    <property type="entry name" value="Arginosuc_synth_type_1_subfam"/>
</dbReference>
<dbReference type="NCBIfam" id="NF001770">
    <property type="entry name" value="PRK00509.1"/>
    <property type="match status" value="1"/>
</dbReference>
<dbReference type="GO" id="GO:0005524">
    <property type="term" value="F:ATP binding"/>
    <property type="evidence" value="ECO:0007669"/>
    <property type="project" value="UniProtKB-UniRule"/>
</dbReference>
<evidence type="ECO:0000256" key="2">
    <source>
        <dbReference type="ARBA" id="ARBA00011881"/>
    </source>
</evidence>
<dbReference type="Proteomes" id="UP000077603">
    <property type="component" value="Chromosome"/>
</dbReference>
<feature type="binding site" evidence="9">
    <location>
        <position position="128"/>
    </location>
    <ligand>
        <name>L-aspartate</name>
        <dbReference type="ChEBI" id="CHEBI:29991"/>
    </ligand>
</feature>
<feature type="binding site" evidence="9">
    <location>
        <position position="268"/>
    </location>
    <ligand>
        <name>L-citrulline</name>
        <dbReference type="ChEBI" id="CHEBI:57743"/>
    </ligand>
</feature>
<feature type="binding site" evidence="9">
    <location>
        <position position="39"/>
    </location>
    <ligand>
        <name>ATP</name>
        <dbReference type="ChEBI" id="CHEBI:30616"/>
    </ligand>
</feature>
<dbReference type="EC" id="6.3.4.5" evidence="3 9"/>
<feature type="binding site" evidence="9">
    <location>
        <position position="129"/>
    </location>
    <ligand>
        <name>L-aspartate</name>
        <dbReference type="ChEBI" id="CHEBI:29991"/>
    </ligand>
</feature>
<dbReference type="Gene3D" id="3.90.1260.10">
    <property type="entry name" value="Argininosuccinate synthetase, chain A, domain 2"/>
    <property type="match status" value="1"/>
</dbReference>
<feature type="binding site" evidence="9">
    <location>
        <position position="132"/>
    </location>
    <ligand>
        <name>L-citrulline</name>
        <dbReference type="ChEBI" id="CHEBI:57743"/>
    </ligand>
</feature>
<dbReference type="GO" id="GO:0000050">
    <property type="term" value="P:urea cycle"/>
    <property type="evidence" value="ECO:0007669"/>
    <property type="project" value="TreeGrafter"/>
</dbReference>
<keyword evidence="5 9" id="KW-0436">Ligase</keyword>
<keyword evidence="7 9" id="KW-0547">Nucleotide-binding</keyword>
<dbReference type="SUPFAM" id="SSF52402">
    <property type="entry name" value="Adenine nucleotide alpha hydrolases-like"/>
    <property type="match status" value="1"/>
</dbReference>
<evidence type="ECO:0000256" key="3">
    <source>
        <dbReference type="ARBA" id="ARBA00012286"/>
    </source>
</evidence>
<keyword evidence="4 9" id="KW-0055">Arginine biosynthesis</keyword>
<dbReference type="CDD" id="cd01999">
    <property type="entry name" value="ASS"/>
    <property type="match status" value="1"/>
</dbReference>
<dbReference type="InterPro" id="IPR048268">
    <property type="entry name" value="Arginosuc_syn_C"/>
</dbReference>
<dbReference type="PROSITE" id="PS00565">
    <property type="entry name" value="ARGININOSUCCIN_SYN_2"/>
    <property type="match status" value="1"/>
</dbReference>
<feature type="binding site" evidence="9">
    <location>
        <begin position="12"/>
        <end position="20"/>
    </location>
    <ligand>
        <name>ATP</name>
        <dbReference type="ChEBI" id="CHEBI:30616"/>
    </ligand>
</feature>
<keyword evidence="13" id="KW-1185">Reference proteome</keyword>
<dbReference type="GO" id="GO:0004055">
    <property type="term" value="F:argininosuccinate synthase activity"/>
    <property type="evidence" value="ECO:0007669"/>
    <property type="project" value="UniProtKB-UniRule"/>
</dbReference>
<feature type="binding site" evidence="9">
    <location>
        <position position="122"/>
    </location>
    <ligand>
        <name>ATP</name>
        <dbReference type="ChEBI" id="CHEBI:30616"/>
    </ligand>
</feature>
<dbReference type="STRING" id="588932.DA69_12375"/>
<feature type="binding site" evidence="9">
    <location>
        <position position="92"/>
    </location>
    <ligand>
        <name>L-citrulline</name>
        <dbReference type="ChEBI" id="CHEBI:57743"/>
    </ligand>
</feature>
<dbReference type="InterPro" id="IPR001518">
    <property type="entry name" value="Arginosuc_synth"/>
</dbReference>
<dbReference type="EMBL" id="CP015614">
    <property type="protein sequence ID" value="ANF55462.1"/>
    <property type="molecule type" value="Genomic_DNA"/>
</dbReference>
<evidence type="ECO:0000313" key="13">
    <source>
        <dbReference type="Proteomes" id="UP000077603"/>
    </source>
</evidence>
<dbReference type="NCBIfam" id="TIGR00032">
    <property type="entry name" value="argG"/>
    <property type="match status" value="1"/>
</dbReference>
<feature type="binding site" evidence="9">
    <location>
        <position position="280"/>
    </location>
    <ligand>
        <name>L-citrulline</name>
        <dbReference type="ChEBI" id="CHEBI:57743"/>
    </ligand>
</feature>
<feature type="binding site" evidence="9">
    <location>
        <position position="183"/>
    </location>
    <ligand>
        <name>L-citrulline</name>
        <dbReference type="ChEBI" id="CHEBI:57743"/>
    </ligand>
</feature>
<keyword evidence="6 9" id="KW-0028">Amino-acid biosynthesis</keyword>
<dbReference type="InterPro" id="IPR014729">
    <property type="entry name" value="Rossmann-like_a/b/a_fold"/>
</dbReference>
<comment type="catalytic activity">
    <reaction evidence="9">
        <text>L-citrulline + L-aspartate + ATP = 2-(N(omega)-L-arginino)succinate + AMP + diphosphate + H(+)</text>
        <dbReference type="Rhea" id="RHEA:10932"/>
        <dbReference type="ChEBI" id="CHEBI:15378"/>
        <dbReference type="ChEBI" id="CHEBI:29991"/>
        <dbReference type="ChEBI" id="CHEBI:30616"/>
        <dbReference type="ChEBI" id="CHEBI:33019"/>
        <dbReference type="ChEBI" id="CHEBI:57472"/>
        <dbReference type="ChEBI" id="CHEBI:57743"/>
        <dbReference type="ChEBI" id="CHEBI:456215"/>
        <dbReference type="EC" id="6.3.4.5"/>
    </reaction>
</comment>
<dbReference type="Pfam" id="PF00764">
    <property type="entry name" value="Arginosuc_synth"/>
    <property type="match status" value="1"/>
</dbReference>
<evidence type="ECO:0000256" key="4">
    <source>
        <dbReference type="ARBA" id="ARBA00022571"/>
    </source>
</evidence>
<dbReference type="PROSITE" id="PS00564">
    <property type="entry name" value="ARGININOSUCCIN_SYN_1"/>
    <property type="match status" value="1"/>
</dbReference>
<dbReference type="AlphaFoldDB" id="A0A172Y8J0"/>
<dbReference type="GO" id="GO:0006526">
    <property type="term" value="P:L-arginine biosynthetic process"/>
    <property type="evidence" value="ECO:0007669"/>
    <property type="project" value="UniProtKB-UniRule"/>
</dbReference>
<protein>
    <recommendedName>
        <fullName evidence="3 9">Argininosuccinate synthase</fullName>
        <ecNumber evidence="3 9">6.3.4.5</ecNumber>
    </recommendedName>
    <alternativeName>
        <fullName evidence="9">Citrulline--aspartate ligase</fullName>
    </alternativeName>
</protein>
<dbReference type="FunFam" id="3.40.50.620:FF:000019">
    <property type="entry name" value="Argininosuccinate synthase"/>
    <property type="match status" value="1"/>
</dbReference>
<dbReference type="Gene3D" id="3.40.50.620">
    <property type="entry name" value="HUPs"/>
    <property type="match status" value="1"/>
</dbReference>
<evidence type="ECO:0000259" key="11">
    <source>
        <dbReference type="Pfam" id="PF20979"/>
    </source>
</evidence>